<feature type="domain" description="Peptidase M14" evidence="10">
    <location>
        <begin position="1149"/>
        <end position="1444"/>
    </location>
</feature>
<dbReference type="PROSITE" id="PS00133">
    <property type="entry name" value="CARBOXYPEPT_ZN_2"/>
    <property type="match status" value="3"/>
</dbReference>
<reference evidence="12" key="1">
    <citation type="submission" date="2025-08" db="UniProtKB">
        <authorList>
            <consortium name="RefSeq"/>
        </authorList>
    </citation>
    <scope>IDENTIFICATION</scope>
    <source>
        <tissue evidence="12">Testes</tissue>
    </source>
</reference>
<dbReference type="Pfam" id="PF13620">
    <property type="entry name" value="CarboxypepD_reg"/>
    <property type="match status" value="2"/>
</dbReference>
<keyword evidence="9" id="KW-0472">Membrane</keyword>
<keyword evidence="9" id="KW-1133">Transmembrane helix</keyword>
<evidence type="ECO:0000256" key="7">
    <source>
        <dbReference type="ARBA" id="ARBA00023180"/>
    </source>
</evidence>
<dbReference type="PANTHER" id="PTHR11532:SF73">
    <property type="entry name" value="CARBOXYPEPTIDASE D"/>
    <property type="match status" value="1"/>
</dbReference>
<organism evidence="11 12">
    <name type="scientific">Saccoglossus kowalevskii</name>
    <name type="common">Acorn worm</name>
    <dbReference type="NCBI Taxonomy" id="10224"/>
    <lineage>
        <taxon>Eukaryota</taxon>
        <taxon>Metazoa</taxon>
        <taxon>Hemichordata</taxon>
        <taxon>Enteropneusta</taxon>
        <taxon>Harrimaniidae</taxon>
        <taxon>Saccoglossus</taxon>
    </lineage>
</organism>
<dbReference type="Gene3D" id="3.40.630.10">
    <property type="entry name" value="Zn peptidases"/>
    <property type="match status" value="4"/>
</dbReference>
<dbReference type="SUPFAM" id="SSF49464">
    <property type="entry name" value="Carboxypeptidase regulatory domain-like"/>
    <property type="match status" value="3"/>
</dbReference>
<evidence type="ECO:0000256" key="4">
    <source>
        <dbReference type="ARBA" id="ARBA00022723"/>
    </source>
</evidence>
<evidence type="ECO:0000313" key="11">
    <source>
        <dbReference type="Proteomes" id="UP000694865"/>
    </source>
</evidence>
<dbReference type="PROSITE" id="PS52035">
    <property type="entry name" value="PEPTIDASE_M14"/>
    <property type="match status" value="4"/>
</dbReference>
<keyword evidence="4" id="KW-0479">Metal-binding</keyword>
<dbReference type="InterPro" id="IPR000834">
    <property type="entry name" value="Peptidase_M14"/>
</dbReference>
<evidence type="ECO:0000313" key="12">
    <source>
        <dbReference type="RefSeq" id="XP_006812779.1"/>
    </source>
</evidence>
<evidence type="ECO:0000256" key="1">
    <source>
        <dbReference type="ARBA" id="ARBA00001947"/>
    </source>
</evidence>
<dbReference type="PRINTS" id="PR00765">
    <property type="entry name" value="CRBOXYPTASEA"/>
</dbReference>
<feature type="domain" description="Peptidase M14" evidence="10">
    <location>
        <begin position="374"/>
        <end position="664"/>
    </location>
</feature>
<keyword evidence="6" id="KW-0862">Zinc</keyword>
<protein>
    <submittedName>
        <fullName evidence="12">Carboxypeptidase D-like</fullName>
    </submittedName>
</protein>
<keyword evidence="9" id="KW-0812">Transmembrane</keyword>
<keyword evidence="5" id="KW-0378">Hydrolase</keyword>
<dbReference type="InterPro" id="IPR057247">
    <property type="entry name" value="CARBOXYPEPT_ZN_2"/>
</dbReference>
<dbReference type="PANTHER" id="PTHR11532">
    <property type="entry name" value="PROTEASE M14 CARBOXYPEPTIDASE"/>
    <property type="match status" value="1"/>
</dbReference>
<dbReference type="SUPFAM" id="SSF53187">
    <property type="entry name" value="Zn-dependent exopeptidases"/>
    <property type="match status" value="4"/>
</dbReference>
<dbReference type="InterPro" id="IPR050753">
    <property type="entry name" value="Peptidase_M14_domain"/>
</dbReference>
<dbReference type="Gene3D" id="2.60.40.1120">
    <property type="entry name" value="Carboxypeptidase-like, regulatory domain"/>
    <property type="match status" value="3"/>
</dbReference>
<keyword evidence="3" id="KW-0121">Carboxypeptidase</keyword>
<dbReference type="RefSeq" id="XP_006812779.1">
    <property type="nucleotide sequence ID" value="XM_006812716.1"/>
</dbReference>
<evidence type="ECO:0000256" key="2">
    <source>
        <dbReference type="ARBA" id="ARBA00005988"/>
    </source>
</evidence>
<evidence type="ECO:0000256" key="9">
    <source>
        <dbReference type="SAM" id="Phobius"/>
    </source>
</evidence>
<comment type="similarity">
    <text evidence="2 8">Belongs to the peptidase M14 family.</text>
</comment>
<evidence type="ECO:0000256" key="8">
    <source>
        <dbReference type="PROSITE-ProRule" id="PRU01379"/>
    </source>
</evidence>
<feature type="domain" description="Peptidase M14" evidence="10">
    <location>
        <begin position="42"/>
        <end position="333"/>
    </location>
</feature>
<evidence type="ECO:0000259" key="10">
    <source>
        <dbReference type="PROSITE" id="PS52035"/>
    </source>
</evidence>
<dbReference type="Proteomes" id="UP000694865">
    <property type="component" value="Unplaced"/>
</dbReference>
<comment type="cofactor">
    <cofactor evidence="1">
        <name>Zn(2+)</name>
        <dbReference type="ChEBI" id="CHEBI:29105"/>
    </cofactor>
</comment>
<dbReference type="GeneID" id="100372562"/>
<dbReference type="CDD" id="cd03868">
    <property type="entry name" value="M14_CPD_I"/>
    <property type="match status" value="1"/>
</dbReference>
<name>A0ABM0LYD8_SACKO</name>
<keyword evidence="11" id="KW-1185">Reference proteome</keyword>
<dbReference type="SMART" id="SM00631">
    <property type="entry name" value="Zn_pept"/>
    <property type="match status" value="3"/>
</dbReference>
<feature type="transmembrane region" description="Helical" evidence="9">
    <location>
        <begin position="12"/>
        <end position="32"/>
    </location>
</feature>
<keyword evidence="3" id="KW-0645">Protease</keyword>
<gene>
    <name evidence="12" type="primary">LOC100372562</name>
</gene>
<feature type="domain" description="Peptidase M14" evidence="10">
    <location>
        <begin position="778"/>
        <end position="1064"/>
    </location>
</feature>
<evidence type="ECO:0000256" key="6">
    <source>
        <dbReference type="ARBA" id="ARBA00022833"/>
    </source>
</evidence>
<keyword evidence="7" id="KW-0325">Glycoprotein</keyword>
<sequence>MKTCREPEQNKLPGFTCVLFVIICFSSVGATVSTQPLIDTSKYYHYDDMTELLQQYAANYPHIVKLESIGESVQQRQLWVMKITDHPEVSEPGEPWVKLVGNMHGNEVISRQVLIYLIQYLCENYASNDRVANLVDNTAIYILPSMNPDGFERAKVGTCTGVMGRRNENGIDLNRDFPDQFQSSAHDNDARQPETLAIMKWISENKFVLSANLHGGSVVASYPYDDSRLHVLEGRYSAAPDDDVFKHLASTYAKNHLTMHKGNLCQGDNFPNGITNGAKWYDVPGGMQDYNYLQSNCFEITMELSCCKYPLPSELTKEWNNNREALLAYIEQKVFRHGISMAKLSKIDITDRIYSVLHKSPAALSYIIEPTSFTHHNHDEMKAVMTKYAEKYPDITRLYSIGESVEGRELLVLEITDNPGIHEPGEPEFKYVGNMHGNEVVGRELLILLIELLCENYHHVPEVKALVDSARIHIMPSMNPDGHEKAIEGDREGVMGRANANTVDLNRDFPDQFDKKKHTVQPETKAIMQWLKSIPFVLSANLHGGSLVANYPYDDSPTGKSIYSKCPDDDVFIQLTEAYSEAHPTMHLGHPCPKYYPSETFDDGITNGAAWYSVAGGMQDWNYLNTNCFEITLELGCFKYPYQKDLESYWEDNELSLITFLQQVHKGVKGFVLSESGVGLSNVTIHVYSIDHDIITAKDGDYWRLLVPGVHKVTASLDGYISDTQTVTVSEGLATHLNFTLRSVGSPEKPLKEQIPINLSPDDWGTIYDYGLPQNFTTYLSNQDLIAQIADYAIKYSNITQLVELTKTPKQNTIYDLVITYDNDHGKAFEKPEVALIGGLHAEQPVGREILMRIIRHICEGFSRGDEHIVDLVSTITIHIIPGVDLDGFDEAQLEDCDGNHYDNTSSIVNVFSTDNTELSDRPEIKALKELFENVKFESVLSIEADGLWVRYPMDYARDESPLVNGVKTEDDSTLQFLSLAYSMKHPSMHTGSESCHGYQFTDGITHGAEWIPTKNTFQDYLYLQEKTLMITAHISCCKYPAVIDLASIWQTNMQSILQFLGKAKQGISGAVTDVKGKPLIDAEVTLIEHSRSIYVNPDTGIFYAILSPGLYRVVITAPGYTPMTKLSQVYEGKLQALNVSLPPEKELTYHSYDEMETLLRHLDEAYTNMTHLYTLGQSLEYRQLWALEISQNAGKRVPGKPTIKFIGNIHGNEVIGRELLLALSEYLLYSYGKDDWITQLLDSTSVHIVPSVNPDGSMKAEEGKCTADDGSLNSHQVDLAWDFTSKFVNRTTSRQPETEALEKWIVESPFVLSVAFHGGTLVTSYPYDGSSHPGTSGENPTKDDDVFRFLAQTYANKHPTMHLGNPACPDDVGKNSSVEFSDGIINGAEWKSQIGSMQDFNYDFSNCFEITVYTGCCKYPYAKELNQFWRDNAASLIAIMEKVHIGIRGIVCDKYNHGLKGAMIRVEGYNKAVYTYNDGDYWRLLLPGKYTVTASAPGYTEEVKEIKVPDNGKVLIVDFYLTPENAIFGLPPAMFIIITATGIALFILMFIFLYRVCKYRKMDRKKHGFYRLDGEKMYQEEYADRLALRDYHSKQTLLSNGYKDLSESESEDDIMFKKY</sequence>
<feature type="active site" description="Proton donor/acceptor" evidence="8">
    <location>
        <position position="303"/>
    </location>
</feature>
<dbReference type="Pfam" id="PF00246">
    <property type="entry name" value="Peptidase_M14"/>
    <property type="match status" value="4"/>
</dbReference>
<dbReference type="CDD" id="cd11308">
    <property type="entry name" value="Peptidase_M14NE-CP-C_like"/>
    <property type="match status" value="2"/>
</dbReference>
<dbReference type="CDD" id="cd03858">
    <property type="entry name" value="M14_CP_N-E_like"/>
    <property type="match status" value="1"/>
</dbReference>
<evidence type="ECO:0000256" key="3">
    <source>
        <dbReference type="ARBA" id="ARBA00022645"/>
    </source>
</evidence>
<dbReference type="InterPro" id="IPR008969">
    <property type="entry name" value="CarboxyPept-like_regulatory"/>
</dbReference>
<accession>A0ABM0LYD8</accession>
<feature type="transmembrane region" description="Helical" evidence="9">
    <location>
        <begin position="1534"/>
        <end position="1557"/>
    </location>
</feature>
<proteinExistence type="inferred from homology"/>
<feature type="active site" description="Proton donor/acceptor" evidence="8">
    <location>
        <position position="634"/>
    </location>
</feature>
<comment type="caution">
    <text evidence="8">Lacks conserved residue(s) required for the propagation of feature annotation.</text>
</comment>
<dbReference type="PROSITE" id="PS00132">
    <property type="entry name" value="CARBOXYPEPT_ZN_1"/>
    <property type="match status" value="3"/>
</dbReference>
<dbReference type="InterPro" id="IPR057246">
    <property type="entry name" value="CARBOXYPEPT_ZN_1"/>
</dbReference>
<evidence type="ECO:0000256" key="5">
    <source>
        <dbReference type="ARBA" id="ARBA00022801"/>
    </source>
</evidence>